<keyword evidence="1 3" id="KW-0802">TPR repeat</keyword>
<evidence type="ECO:0000313" key="5">
    <source>
        <dbReference type="Proteomes" id="UP000614334"/>
    </source>
</evidence>
<dbReference type="SUPFAM" id="SSF48452">
    <property type="entry name" value="TPR-like"/>
    <property type="match status" value="2"/>
</dbReference>
<name>A0A8H7IC15_9AGAM</name>
<comment type="similarity">
    <text evidence="2">Belongs to the APC3/CDC27 family.</text>
</comment>
<dbReference type="EMBL" id="JACYCF010000016">
    <property type="protein sequence ID" value="KAF8752265.1"/>
    <property type="molecule type" value="Genomic_DNA"/>
</dbReference>
<dbReference type="AlphaFoldDB" id="A0A8H7IC15"/>
<organism evidence="4 5">
    <name type="scientific">Rhizoctonia solani</name>
    <dbReference type="NCBI Taxonomy" id="456999"/>
    <lineage>
        <taxon>Eukaryota</taxon>
        <taxon>Fungi</taxon>
        <taxon>Dikarya</taxon>
        <taxon>Basidiomycota</taxon>
        <taxon>Agaricomycotina</taxon>
        <taxon>Agaricomycetes</taxon>
        <taxon>Cantharellales</taxon>
        <taxon>Ceratobasidiaceae</taxon>
        <taxon>Rhizoctonia</taxon>
    </lineage>
</organism>
<evidence type="ECO:0000256" key="1">
    <source>
        <dbReference type="ARBA" id="ARBA00022803"/>
    </source>
</evidence>
<protein>
    <submittedName>
        <fullName evidence="4">TPR-like protein</fullName>
    </submittedName>
</protein>
<sequence length="586" mass="66522">MRTWERHIVIDLVAWERPKSAKPILQPRGAYNDRYQRLNKLSDLSKSIEYKSRALALTPVGHPSLANRHDDLGLLYTDLYRQLGKADDLDKSIECYSRALELTPDGHPDLQYRTHPEDHADLPDRYGAIGASYSDRYRCQGKMKDLEKAIECYARALALTPDDHPELQSGTIILSMELFSLALELTPNDNLDLPIRYANLGVSYSDRYRRLGEVTDLEKAIEHKRHALALSSDGHPNIPAWRPREPIDCFSRALSLTPNGHPDLPCRHTNIGIAYSDRYKRLGKLSDLEEAIEYYSHSVTLTPKDHPDLPRRHADLGMSYNERHRRLSEFDDLMKSIQCMSDALELTPEDHPDLADRHADLAGSYGDLYVRLGNLSDLEKAIECSYRALTLTPDGHRGYVFDSALRWAKLASEHSYLNPIEAFRTTIDLLPYFIWLGATASQRYQDLSLADNLAVRAAFAAIQSSNYNLALEWSEHARCIVWNQSLVLRSPLDVLKVSHPDLAIQLQSIAYQLHHASTLSPASCENSSSKNDSEHRHFLAREYNKLLVQAREQPGFEGFLQAPKLNDLIKAAKIGPIIVINCYDVH</sequence>
<dbReference type="Proteomes" id="UP000614334">
    <property type="component" value="Unassembled WGS sequence"/>
</dbReference>
<feature type="repeat" description="TPR" evidence="3">
    <location>
        <begin position="130"/>
        <end position="163"/>
    </location>
</feature>
<proteinExistence type="inferred from homology"/>
<evidence type="ECO:0000313" key="4">
    <source>
        <dbReference type="EMBL" id="KAF8752265.1"/>
    </source>
</evidence>
<dbReference type="PROSITE" id="PS50005">
    <property type="entry name" value="TPR"/>
    <property type="match status" value="2"/>
</dbReference>
<accession>A0A8H7IC15</accession>
<evidence type="ECO:0000256" key="2">
    <source>
        <dbReference type="ARBA" id="ARBA00038210"/>
    </source>
</evidence>
<dbReference type="InterPro" id="IPR011990">
    <property type="entry name" value="TPR-like_helical_dom_sf"/>
</dbReference>
<dbReference type="InterPro" id="IPR019734">
    <property type="entry name" value="TPR_rpt"/>
</dbReference>
<gene>
    <name evidence="4" type="ORF">RHS01_07729</name>
</gene>
<dbReference type="Pfam" id="PF13374">
    <property type="entry name" value="TPR_10"/>
    <property type="match status" value="1"/>
</dbReference>
<dbReference type="PANTHER" id="PTHR12558">
    <property type="entry name" value="CELL DIVISION CYCLE 16,23,27"/>
    <property type="match status" value="1"/>
</dbReference>
<reference evidence="4" key="1">
    <citation type="submission" date="2020-09" db="EMBL/GenBank/DDBJ databases">
        <title>Comparative genome analyses of four rice-infecting Rhizoctonia solani isolates reveal extensive enrichment of homogalacturonan modification genes.</title>
        <authorList>
            <person name="Lee D.-Y."/>
            <person name="Jeon J."/>
            <person name="Kim K.-T."/>
            <person name="Cheong K."/>
            <person name="Song H."/>
            <person name="Choi G."/>
            <person name="Ko J."/>
            <person name="Opiyo S.O."/>
            <person name="Zuo S."/>
            <person name="Madhav S."/>
            <person name="Lee Y.-H."/>
            <person name="Wang G.-L."/>
        </authorList>
    </citation>
    <scope>NUCLEOTIDE SEQUENCE</scope>
    <source>
        <strain evidence="4">AG1-IA B2</strain>
    </source>
</reference>
<comment type="caution">
    <text evidence="4">The sequence shown here is derived from an EMBL/GenBank/DDBJ whole genome shotgun (WGS) entry which is preliminary data.</text>
</comment>
<dbReference type="SMART" id="SM00028">
    <property type="entry name" value="TPR"/>
    <property type="match status" value="4"/>
</dbReference>
<dbReference type="Gene3D" id="1.25.40.10">
    <property type="entry name" value="Tetratricopeptide repeat domain"/>
    <property type="match status" value="2"/>
</dbReference>
<feature type="repeat" description="TPR" evidence="3">
    <location>
        <begin position="73"/>
        <end position="106"/>
    </location>
</feature>
<dbReference type="GO" id="GO:0005680">
    <property type="term" value="C:anaphase-promoting complex"/>
    <property type="evidence" value="ECO:0007669"/>
    <property type="project" value="UniProtKB-ARBA"/>
</dbReference>
<evidence type="ECO:0000256" key="3">
    <source>
        <dbReference type="PROSITE-ProRule" id="PRU00339"/>
    </source>
</evidence>
<dbReference type="PANTHER" id="PTHR12558:SF13">
    <property type="entry name" value="CELL DIVISION CYCLE PROTEIN 27 HOMOLOG"/>
    <property type="match status" value="1"/>
</dbReference>
<feature type="non-terminal residue" evidence="4">
    <location>
        <position position="586"/>
    </location>
</feature>